<dbReference type="RefSeq" id="WP_345091170.1">
    <property type="nucleotide sequence ID" value="NZ_BAABCS010000006.1"/>
</dbReference>
<gene>
    <name evidence="3" type="ORF">GCM10022388_08730</name>
</gene>
<name>A0ABP7UK97_9FLAO</name>
<dbReference type="Gene3D" id="1.25.40.10">
    <property type="entry name" value="Tetratricopeptide repeat domain"/>
    <property type="match status" value="1"/>
</dbReference>
<dbReference type="SUPFAM" id="SSF48452">
    <property type="entry name" value="TPR-like"/>
    <property type="match status" value="1"/>
</dbReference>
<reference evidence="4" key="1">
    <citation type="journal article" date="2019" name="Int. J. Syst. Evol. Microbiol.">
        <title>The Global Catalogue of Microorganisms (GCM) 10K type strain sequencing project: providing services to taxonomists for standard genome sequencing and annotation.</title>
        <authorList>
            <consortium name="The Broad Institute Genomics Platform"/>
            <consortium name="The Broad Institute Genome Sequencing Center for Infectious Disease"/>
            <person name="Wu L."/>
            <person name="Ma J."/>
        </authorList>
    </citation>
    <scope>NUCLEOTIDE SEQUENCE [LARGE SCALE GENOMIC DNA]</scope>
    <source>
        <strain evidence="4">JCM 17068</strain>
    </source>
</reference>
<dbReference type="EMBL" id="BAABCS010000006">
    <property type="protein sequence ID" value="GAA4045592.1"/>
    <property type="molecule type" value="Genomic_DNA"/>
</dbReference>
<protein>
    <recommendedName>
        <fullName evidence="5">Tetratricopeptide repeat protein</fullName>
    </recommendedName>
</protein>
<keyword evidence="4" id="KW-1185">Reference proteome</keyword>
<feature type="repeat" description="TPR" evidence="1">
    <location>
        <begin position="301"/>
        <end position="334"/>
    </location>
</feature>
<feature type="signal peptide" evidence="2">
    <location>
        <begin position="1"/>
        <end position="19"/>
    </location>
</feature>
<dbReference type="PROSITE" id="PS50005">
    <property type="entry name" value="TPR"/>
    <property type="match status" value="1"/>
</dbReference>
<evidence type="ECO:0000313" key="3">
    <source>
        <dbReference type="EMBL" id="GAA4045592.1"/>
    </source>
</evidence>
<sequence length="401" mass="45405">MLKKLYLILPILAATIASAQSKDGYWDNVRTTSETIILKAGEKKVIKTADFPEGTTEIVYRITLLDDNQKLSSSLVSVLKAIPDPTGISQGTAGVIFLASSISGDDKTKYAIFSQSKDAEEFLTSDKPNKACLYQETPVNKEARLLKAKDSDCFTAKTQNLYFVFESDNWVMKEKVILEVVPWIDNKASRGWNNDTKKELLKVAQNLELAKSLNKKEEFYALFLENISKKYKASEYHQLLAVEKNRATELAIEESLRQTGEINKYYGAIRNKSVALFNKGKLQEAIEVINTDIINKNKATSADYALLGGYYLVTKQFAKAEQAYNTGLKLNPSDIIFQLKLAHVYMFTNRLSMAKALHKSFSNQNIESNKTWKEQVNDDFKEFQKFGLPSENFKKTLRVLE</sequence>
<dbReference type="InterPro" id="IPR019734">
    <property type="entry name" value="TPR_rpt"/>
</dbReference>
<accession>A0ABP7UK97</accession>
<dbReference type="Proteomes" id="UP001500426">
    <property type="component" value="Unassembled WGS sequence"/>
</dbReference>
<dbReference type="InterPro" id="IPR011990">
    <property type="entry name" value="TPR-like_helical_dom_sf"/>
</dbReference>
<keyword evidence="2" id="KW-0732">Signal</keyword>
<evidence type="ECO:0000256" key="2">
    <source>
        <dbReference type="SAM" id="SignalP"/>
    </source>
</evidence>
<keyword evidence="1" id="KW-0802">TPR repeat</keyword>
<evidence type="ECO:0008006" key="5">
    <source>
        <dbReference type="Google" id="ProtNLM"/>
    </source>
</evidence>
<evidence type="ECO:0000313" key="4">
    <source>
        <dbReference type="Proteomes" id="UP001500426"/>
    </source>
</evidence>
<feature type="chain" id="PRO_5047398423" description="Tetratricopeptide repeat protein" evidence="2">
    <location>
        <begin position="20"/>
        <end position="401"/>
    </location>
</feature>
<comment type="caution">
    <text evidence="3">The sequence shown here is derived from an EMBL/GenBank/DDBJ whole genome shotgun (WGS) entry which is preliminary data.</text>
</comment>
<proteinExistence type="predicted"/>
<evidence type="ECO:0000256" key="1">
    <source>
        <dbReference type="PROSITE-ProRule" id="PRU00339"/>
    </source>
</evidence>
<organism evidence="3 4">
    <name type="scientific">Flavobacterium chungnamense</name>
    <dbReference type="NCBI Taxonomy" id="706182"/>
    <lineage>
        <taxon>Bacteria</taxon>
        <taxon>Pseudomonadati</taxon>
        <taxon>Bacteroidota</taxon>
        <taxon>Flavobacteriia</taxon>
        <taxon>Flavobacteriales</taxon>
        <taxon>Flavobacteriaceae</taxon>
        <taxon>Flavobacterium</taxon>
    </lineage>
</organism>